<proteinExistence type="inferred from homology"/>
<evidence type="ECO:0000313" key="3">
    <source>
        <dbReference type="EMBL" id="EFN53723.1"/>
    </source>
</evidence>
<dbReference type="SUPFAM" id="SSF51445">
    <property type="entry name" value="(Trans)glycosidases"/>
    <property type="match status" value="1"/>
</dbReference>
<dbReference type="GO" id="GO:0012505">
    <property type="term" value="C:endomembrane system"/>
    <property type="evidence" value="ECO:0007669"/>
    <property type="project" value="TreeGrafter"/>
</dbReference>
<dbReference type="eggNOG" id="KOG2091">
    <property type="taxonomic scope" value="Eukaryota"/>
</dbReference>
<keyword evidence="4" id="KW-1185">Reference proteome</keyword>
<dbReference type="Gene3D" id="3.20.20.80">
    <property type="entry name" value="Glycosidases"/>
    <property type="match status" value="1"/>
</dbReference>
<dbReference type="PANTHER" id="PTHR46066">
    <property type="entry name" value="CHITINASE DOMAIN-CONTAINING PROTEIN 1 FAMILY MEMBER"/>
    <property type="match status" value="1"/>
</dbReference>
<dbReference type="GeneID" id="17353248"/>
<dbReference type="RefSeq" id="XP_005845825.1">
    <property type="nucleotide sequence ID" value="XM_005845763.1"/>
</dbReference>
<dbReference type="KEGG" id="cvr:CHLNCDRAFT_136282"/>
<feature type="compositionally biased region" description="Low complexity" evidence="2">
    <location>
        <begin position="84"/>
        <end position="103"/>
    </location>
</feature>
<accession>E1ZK13</accession>
<feature type="region of interest" description="Disordered" evidence="2">
    <location>
        <begin position="146"/>
        <end position="170"/>
    </location>
</feature>
<dbReference type="PANTHER" id="PTHR46066:SF2">
    <property type="entry name" value="CHITINASE DOMAIN-CONTAINING PROTEIN 1"/>
    <property type="match status" value="1"/>
</dbReference>
<dbReference type="InParanoid" id="E1ZK13"/>
<dbReference type="Proteomes" id="UP000008141">
    <property type="component" value="Unassembled WGS sequence"/>
</dbReference>
<dbReference type="STRING" id="554065.E1ZK13"/>
<dbReference type="EMBL" id="GL433850">
    <property type="protein sequence ID" value="EFN53723.1"/>
    <property type="molecule type" value="Genomic_DNA"/>
</dbReference>
<dbReference type="OrthoDB" id="10254444at2759"/>
<name>E1ZK13_CHLVA</name>
<evidence type="ECO:0008006" key="5">
    <source>
        <dbReference type="Google" id="ProtNLM"/>
    </source>
</evidence>
<feature type="region of interest" description="Disordered" evidence="2">
    <location>
        <begin position="84"/>
        <end position="128"/>
    </location>
</feature>
<dbReference type="OMA" id="HENLEEW"/>
<protein>
    <recommendedName>
        <fullName evidence="5">GH18 domain-containing protein</fullName>
    </recommendedName>
</protein>
<organism evidence="4">
    <name type="scientific">Chlorella variabilis</name>
    <name type="common">Green alga</name>
    <dbReference type="NCBI Taxonomy" id="554065"/>
    <lineage>
        <taxon>Eukaryota</taxon>
        <taxon>Viridiplantae</taxon>
        <taxon>Chlorophyta</taxon>
        <taxon>core chlorophytes</taxon>
        <taxon>Trebouxiophyceae</taxon>
        <taxon>Chlorellales</taxon>
        <taxon>Chlorellaceae</taxon>
        <taxon>Chlorella clade</taxon>
        <taxon>Chlorella</taxon>
    </lineage>
</organism>
<dbReference type="AlphaFoldDB" id="E1ZK13"/>
<dbReference type="InterPro" id="IPR017853">
    <property type="entry name" value="GH"/>
</dbReference>
<evidence type="ECO:0000256" key="1">
    <source>
        <dbReference type="ARBA" id="ARBA00009336"/>
    </source>
</evidence>
<gene>
    <name evidence="3" type="ORF">CHLNCDRAFT_136282</name>
</gene>
<evidence type="ECO:0000256" key="2">
    <source>
        <dbReference type="SAM" id="MobiDB-lite"/>
    </source>
</evidence>
<sequence>MTYDHSSPQQPGPNAPLPWVLQNADAFAEVADRLPGQPRHKVLLGLNFYGYEYVYGSGKQVQSAEAALAGRLLEVPRRHQLEQQADAGLQGAASASSSGDAEGACGGGEEGRDGSRTCAAASGGGNAGAGRLRMQWLDESREHLFRWREPRDGGSGGQQKAEKKKRGKGRQHLLYFPTPAALAERLAAAAGRGMGAAVWELGQGLEAFCTLL</sequence>
<reference evidence="3 4" key="1">
    <citation type="journal article" date="2010" name="Plant Cell">
        <title>The Chlorella variabilis NC64A genome reveals adaptation to photosymbiosis, coevolution with viruses, and cryptic sex.</title>
        <authorList>
            <person name="Blanc G."/>
            <person name="Duncan G."/>
            <person name="Agarkova I."/>
            <person name="Borodovsky M."/>
            <person name="Gurnon J."/>
            <person name="Kuo A."/>
            <person name="Lindquist E."/>
            <person name="Lucas S."/>
            <person name="Pangilinan J."/>
            <person name="Polle J."/>
            <person name="Salamov A."/>
            <person name="Terry A."/>
            <person name="Yamada T."/>
            <person name="Dunigan D.D."/>
            <person name="Grigoriev I.V."/>
            <person name="Claverie J.M."/>
            <person name="Van Etten J.L."/>
        </authorList>
    </citation>
    <scope>NUCLEOTIDE SEQUENCE [LARGE SCALE GENOMIC DNA]</scope>
    <source>
        <strain evidence="3 4">NC64A</strain>
    </source>
</reference>
<dbReference type="GO" id="GO:0070492">
    <property type="term" value="F:oligosaccharide binding"/>
    <property type="evidence" value="ECO:0007669"/>
    <property type="project" value="TreeGrafter"/>
</dbReference>
<evidence type="ECO:0000313" key="4">
    <source>
        <dbReference type="Proteomes" id="UP000008141"/>
    </source>
</evidence>
<comment type="similarity">
    <text evidence="1">Belongs to the glycosyl hydrolase 18 family.</text>
</comment>